<dbReference type="AlphaFoldDB" id="A0A7X1JC18"/>
<sequence>MKIRIGAALTAIPLAVAALPATAEAATANDHLVEVTRATGRAIPGQYIVTLKPGTNADGLARIAGVRTRHTYNAVIDGFAAELNAGQLNALRRNPAVLRIEEDQQVRADRTVRATATQGNATWGLDRIDQRNLPLSTTYGYNTTASNVTAYIIDTGIDPSHPDFGNRAAIAYDATLGGTGLDCNGHGTHVAGTIGGTTYGVAKGVKLRGVRVLNCAGIGTNADVIEGMDWVRTHAVKPAVANMSLGGGFSATVNSAATSLNNSGVFLAVAAGNEEEDACKTSPASASGVMTVAASDKTDTAASFTNYGPCVETYAPGVSITSAWLLGTTNTISGTSMASPHVAGVGALYKGAKGDAASSTVNNWITSNATSGVIKNNRAGTPNRLLYKNAL</sequence>
<evidence type="ECO:0000313" key="11">
    <source>
        <dbReference type="Proteomes" id="UP000584670"/>
    </source>
</evidence>
<dbReference type="InterPro" id="IPR034193">
    <property type="entry name" value="PCSK9_ProteinaseK-like"/>
</dbReference>
<dbReference type="InterPro" id="IPR022398">
    <property type="entry name" value="Peptidase_S8_His-AS"/>
</dbReference>
<dbReference type="InterPro" id="IPR037045">
    <property type="entry name" value="S8pro/Inhibitor_I9_sf"/>
</dbReference>
<accession>A0A7X1JC18</accession>
<proteinExistence type="inferred from homology"/>
<feature type="domain" description="Inhibitor I9" evidence="9">
    <location>
        <begin position="67"/>
        <end position="108"/>
    </location>
</feature>
<dbReference type="FunFam" id="3.40.50.200:FF:000014">
    <property type="entry name" value="Proteinase K"/>
    <property type="match status" value="1"/>
</dbReference>
<evidence type="ECO:0000256" key="6">
    <source>
        <dbReference type="RuleBase" id="RU003355"/>
    </source>
</evidence>
<evidence type="ECO:0000313" key="10">
    <source>
        <dbReference type="EMBL" id="MBC2907996.1"/>
    </source>
</evidence>
<evidence type="ECO:0000259" key="9">
    <source>
        <dbReference type="Pfam" id="PF05922"/>
    </source>
</evidence>
<evidence type="ECO:0000256" key="5">
    <source>
        <dbReference type="PROSITE-ProRule" id="PRU01240"/>
    </source>
</evidence>
<feature type="signal peptide" evidence="7">
    <location>
        <begin position="1"/>
        <end position="25"/>
    </location>
</feature>
<feature type="active site" description="Charge relay system" evidence="5">
    <location>
        <position position="154"/>
    </location>
</feature>
<comment type="similarity">
    <text evidence="1 5 6">Belongs to the peptidase S8 family.</text>
</comment>
<evidence type="ECO:0000259" key="8">
    <source>
        <dbReference type="Pfam" id="PF00082"/>
    </source>
</evidence>
<keyword evidence="2 5" id="KW-0645">Protease</keyword>
<dbReference type="CDD" id="cd04077">
    <property type="entry name" value="Peptidases_S8_PCSK9_ProteinaseK_like"/>
    <property type="match status" value="1"/>
</dbReference>
<evidence type="ECO:0000256" key="1">
    <source>
        <dbReference type="ARBA" id="ARBA00011073"/>
    </source>
</evidence>
<keyword evidence="11" id="KW-1185">Reference proteome</keyword>
<dbReference type="Gene3D" id="3.30.70.80">
    <property type="entry name" value="Peptidase S8 propeptide/proteinase inhibitor I9"/>
    <property type="match status" value="1"/>
</dbReference>
<dbReference type="InterPro" id="IPR050131">
    <property type="entry name" value="Peptidase_S8_subtilisin-like"/>
</dbReference>
<dbReference type="PROSITE" id="PS00136">
    <property type="entry name" value="SUBTILASE_ASP"/>
    <property type="match status" value="1"/>
</dbReference>
<dbReference type="SUPFAM" id="SSF54897">
    <property type="entry name" value="Protease propeptides/inhibitors"/>
    <property type="match status" value="1"/>
</dbReference>
<dbReference type="GO" id="GO:0006508">
    <property type="term" value="P:proteolysis"/>
    <property type="evidence" value="ECO:0007669"/>
    <property type="project" value="UniProtKB-KW"/>
</dbReference>
<dbReference type="Pfam" id="PF00082">
    <property type="entry name" value="Peptidase_S8"/>
    <property type="match status" value="1"/>
</dbReference>
<dbReference type="PRINTS" id="PR00723">
    <property type="entry name" value="SUBTILISIN"/>
</dbReference>
<dbReference type="InterPro" id="IPR010259">
    <property type="entry name" value="S8pro/Inhibitor_I9"/>
</dbReference>
<dbReference type="InterPro" id="IPR023827">
    <property type="entry name" value="Peptidase_S8_Asp-AS"/>
</dbReference>
<feature type="chain" id="PRO_5030981679" evidence="7">
    <location>
        <begin position="26"/>
        <end position="391"/>
    </location>
</feature>
<keyword evidence="4 5" id="KW-0720">Serine protease</keyword>
<feature type="active site" description="Charge relay system" evidence="5">
    <location>
        <position position="336"/>
    </location>
</feature>
<comment type="caution">
    <text evidence="10">The sequence shown here is derived from an EMBL/GenBank/DDBJ whole genome shotgun (WGS) entry which is preliminary data.</text>
</comment>
<feature type="domain" description="Peptidase S8/S53" evidence="8">
    <location>
        <begin position="148"/>
        <end position="372"/>
    </location>
</feature>
<dbReference type="PROSITE" id="PS00137">
    <property type="entry name" value="SUBTILASE_HIS"/>
    <property type="match status" value="1"/>
</dbReference>
<dbReference type="GO" id="GO:0004252">
    <property type="term" value="F:serine-type endopeptidase activity"/>
    <property type="evidence" value="ECO:0007669"/>
    <property type="project" value="UniProtKB-UniRule"/>
</dbReference>
<evidence type="ECO:0000256" key="2">
    <source>
        <dbReference type="ARBA" id="ARBA00022670"/>
    </source>
</evidence>
<reference evidence="10 11" key="1">
    <citation type="submission" date="2020-08" db="EMBL/GenBank/DDBJ databases">
        <title>Streptomyces sp. PSKA01 genome sequencing and assembly.</title>
        <authorList>
            <person name="Mandal S."/>
            <person name="Maiti P.K."/>
            <person name="Das P."/>
        </authorList>
    </citation>
    <scope>NUCLEOTIDE SEQUENCE [LARGE SCALE GENOMIC DNA]</scope>
    <source>
        <strain evidence="10 11">PSKA01</strain>
    </source>
</reference>
<protein>
    <submittedName>
        <fullName evidence="10">S8 family peptidase</fullName>
    </submittedName>
</protein>
<keyword evidence="7" id="KW-0732">Signal</keyword>
<keyword evidence="3 5" id="KW-0378">Hydrolase</keyword>
<dbReference type="InterPro" id="IPR015500">
    <property type="entry name" value="Peptidase_S8_subtilisin-rel"/>
</dbReference>
<feature type="active site" description="Charge relay system" evidence="5">
    <location>
        <position position="186"/>
    </location>
</feature>
<dbReference type="PANTHER" id="PTHR43806:SF11">
    <property type="entry name" value="CEREVISIN-RELATED"/>
    <property type="match status" value="1"/>
</dbReference>
<gene>
    <name evidence="10" type="ORF">H4N64_42180</name>
</gene>
<evidence type="ECO:0000256" key="7">
    <source>
        <dbReference type="SAM" id="SignalP"/>
    </source>
</evidence>
<dbReference type="Gene3D" id="3.40.50.200">
    <property type="entry name" value="Peptidase S8/S53 domain"/>
    <property type="match status" value="1"/>
</dbReference>
<dbReference type="PROSITE" id="PS51892">
    <property type="entry name" value="SUBTILASE"/>
    <property type="match status" value="1"/>
</dbReference>
<dbReference type="InterPro" id="IPR000209">
    <property type="entry name" value="Peptidase_S8/S53_dom"/>
</dbReference>
<dbReference type="SUPFAM" id="SSF52743">
    <property type="entry name" value="Subtilisin-like"/>
    <property type="match status" value="1"/>
</dbReference>
<name>A0A7X1JC18_9ACTN</name>
<dbReference type="PANTHER" id="PTHR43806">
    <property type="entry name" value="PEPTIDASE S8"/>
    <property type="match status" value="1"/>
</dbReference>
<dbReference type="PROSITE" id="PS00138">
    <property type="entry name" value="SUBTILASE_SER"/>
    <property type="match status" value="1"/>
</dbReference>
<dbReference type="Pfam" id="PF05922">
    <property type="entry name" value="Inhibitor_I9"/>
    <property type="match status" value="1"/>
</dbReference>
<dbReference type="InterPro" id="IPR023828">
    <property type="entry name" value="Peptidase_S8_Ser-AS"/>
</dbReference>
<dbReference type="GO" id="GO:0005615">
    <property type="term" value="C:extracellular space"/>
    <property type="evidence" value="ECO:0007669"/>
    <property type="project" value="TreeGrafter"/>
</dbReference>
<dbReference type="RefSeq" id="WP_186287924.1">
    <property type="nucleotide sequence ID" value="NZ_JACMSF010000103.1"/>
</dbReference>
<evidence type="ECO:0000256" key="3">
    <source>
        <dbReference type="ARBA" id="ARBA00022801"/>
    </source>
</evidence>
<organism evidence="10 11">
    <name type="scientific">Streptomyces cupreus</name>
    <dbReference type="NCBI Taxonomy" id="2759956"/>
    <lineage>
        <taxon>Bacteria</taxon>
        <taxon>Bacillati</taxon>
        <taxon>Actinomycetota</taxon>
        <taxon>Actinomycetes</taxon>
        <taxon>Kitasatosporales</taxon>
        <taxon>Streptomycetaceae</taxon>
        <taxon>Streptomyces</taxon>
    </lineage>
</organism>
<dbReference type="InterPro" id="IPR036852">
    <property type="entry name" value="Peptidase_S8/S53_dom_sf"/>
</dbReference>
<dbReference type="EMBL" id="JACMSF010000103">
    <property type="protein sequence ID" value="MBC2907996.1"/>
    <property type="molecule type" value="Genomic_DNA"/>
</dbReference>
<evidence type="ECO:0000256" key="4">
    <source>
        <dbReference type="ARBA" id="ARBA00022825"/>
    </source>
</evidence>
<dbReference type="Proteomes" id="UP000584670">
    <property type="component" value="Unassembled WGS sequence"/>
</dbReference>